<dbReference type="Proteomes" id="UP000499080">
    <property type="component" value="Unassembled WGS sequence"/>
</dbReference>
<evidence type="ECO:0000313" key="2">
    <source>
        <dbReference type="Proteomes" id="UP000499080"/>
    </source>
</evidence>
<reference evidence="1 2" key="1">
    <citation type="journal article" date="2019" name="Sci. Rep.">
        <title>Orb-weaving spider Araneus ventricosus genome elucidates the spidroin gene catalogue.</title>
        <authorList>
            <person name="Kono N."/>
            <person name="Nakamura H."/>
            <person name="Ohtoshi R."/>
            <person name="Moran D.A.P."/>
            <person name="Shinohara A."/>
            <person name="Yoshida Y."/>
            <person name="Fujiwara M."/>
            <person name="Mori M."/>
            <person name="Tomita M."/>
            <person name="Arakawa K."/>
        </authorList>
    </citation>
    <scope>NUCLEOTIDE SEQUENCE [LARGE SCALE GENOMIC DNA]</scope>
</reference>
<gene>
    <name evidence="1" type="ORF">AVEN_104115_1</name>
</gene>
<organism evidence="1 2">
    <name type="scientific">Araneus ventricosus</name>
    <name type="common">Orbweaver spider</name>
    <name type="synonym">Epeira ventricosa</name>
    <dbReference type="NCBI Taxonomy" id="182803"/>
    <lineage>
        <taxon>Eukaryota</taxon>
        <taxon>Metazoa</taxon>
        <taxon>Ecdysozoa</taxon>
        <taxon>Arthropoda</taxon>
        <taxon>Chelicerata</taxon>
        <taxon>Arachnida</taxon>
        <taxon>Araneae</taxon>
        <taxon>Araneomorphae</taxon>
        <taxon>Entelegynae</taxon>
        <taxon>Araneoidea</taxon>
        <taxon>Araneidae</taxon>
        <taxon>Araneus</taxon>
    </lineage>
</organism>
<name>A0A4Y2J8C8_ARAVE</name>
<accession>A0A4Y2J8C8</accession>
<dbReference type="EMBL" id="BGPR01003319">
    <property type="protein sequence ID" value="GBM86513.1"/>
    <property type="molecule type" value="Genomic_DNA"/>
</dbReference>
<proteinExistence type="predicted"/>
<dbReference type="AlphaFoldDB" id="A0A4Y2J8C8"/>
<keyword evidence="2" id="KW-1185">Reference proteome</keyword>
<sequence>MKFITGSDSRLRWWGVLCCSDGCLENTQEAVGDPSCNPPVAKNDNVEPFFFILTLTGPVLPKQHTQFCLLKFLRISLKPVDANRVMLKMLLNQFITYRWQPRC</sequence>
<comment type="caution">
    <text evidence="1">The sequence shown here is derived from an EMBL/GenBank/DDBJ whole genome shotgun (WGS) entry which is preliminary data.</text>
</comment>
<evidence type="ECO:0000313" key="1">
    <source>
        <dbReference type="EMBL" id="GBM86513.1"/>
    </source>
</evidence>
<protein>
    <submittedName>
        <fullName evidence="1">Uncharacterized protein</fullName>
    </submittedName>
</protein>